<evidence type="ECO:0000313" key="1">
    <source>
        <dbReference type="EMBL" id="MEC4722289.1"/>
    </source>
</evidence>
<name>A0ABU6JF53_9BURK</name>
<dbReference type="RefSeq" id="WP_326508967.1">
    <property type="nucleotide sequence ID" value="NZ_JAWIIV010000028.1"/>
</dbReference>
<reference evidence="1 2" key="1">
    <citation type="submission" date="2023-10" db="EMBL/GenBank/DDBJ databases">
        <title>Noviherbaspirillum sp. CPCC 100848 genome assembly.</title>
        <authorList>
            <person name="Li X.Y."/>
            <person name="Fang X.M."/>
        </authorList>
    </citation>
    <scope>NUCLEOTIDE SEQUENCE [LARGE SCALE GENOMIC DNA]</scope>
    <source>
        <strain evidence="1 2">CPCC 100848</strain>
    </source>
</reference>
<dbReference type="Proteomes" id="UP001352263">
    <property type="component" value="Unassembled WGS sequence"/>
</dbReference>
<proteinExistence type="predicted"/>
<organism evidence="1 2">
    <name type="scientific">Noviherbaspirillum album</name>
    <dbReference type="NCBI Taxonomy" id="3080276"/>
    <lineage>
        <taxon>Bacteria</taxon>
        <taxon>Pseudomonadati</taxon>
        <taxon>Pseudomonadota</taxon>
        <taxon>Betaproteobacteria</taxon>
        <taxon>Burkholderiales</taxon>
        <taxon>Oxalobacteraceae</taxon>
        <taxon>Noviherbaspirillum</taxon>
    </lineage>
</organism>
<protein>
    <submittedName>
        <fullName evidence="1">Uncharacterized protein</fullName>
    </submittedName>
</protein>
<evidence type="ECO:0000313" key="2">
    <source>
        <dbReference type="Proteomes" id="UP001352263"/>
    </source>
</evidence>
<keyword evidence="2" id="KW-1185">Reference proteome</keyword>
<accession>A0ABU6JF53</accession>
<gene>
    <name evidence="1" type="ORF">RY831_24305</name>
</gene>
<comment type="caution">
    <text evidence="1">The sequence shown here is derived from an EMBL/GenBank/DDBJ whole genome shotgun (WGS) entry which is preliminary data.</text>
</comment>
<dbReference type="EMBL" id="JAWIIV010000028">
    <property type="protein sequence ID" value="MEC4722289.1"/>
    <property type="molecule type" value="Genomic_DNA"/>
</dbReference>
<sequence>MDKDEVSIEDLMRYTASMVQAIPDLDCPECCECGWTYHYVERSAQIYLEEMEWAMLVQTMVIYSRRRKQGAQNPG</sequence>